<dbReference type="EMBL" id="BJYK01000005">
    <property type="protein sequence ID" value="GEN80183.1"/>
    <property type="molecule type" value="Genomic_DNA"/>
</dbReference>
<dbReference type="Gene3D" id="3.40.50.1820">
    <property type="entry name" value="alpha/beta hydrolase"/>
    <property type="match status" value="1"/>
</dbReference>
<dbReference type="InterPro" id="IPR000073">
    <property type="entry name" value="AB_hydrolase_1"/>
</dbReference>
<dbReference type="PANTHER" id="PTHR43194:SF2">
    <property type="entry name" value="PEROXISOMAL MEMBRANE PROTEIN LPX1"/>
    <property type="match status" value="1"/>
</dbReference>
<keyword evidence="2" id="KW-0378">Hydrolase</keyword>
<sequence length="275" mass="27973">MAALPAVLGGTRHAGRVADDLAVVESGTPGAPAVVLLHGIGAGSWMWGRVAPALADLHVLALDLPGHGDSARVPWRSLAATADAVAAVVARRAAGGTAHVVGLSLGGYVALELARRHRAAVQRVVVSGITVAPMPGRALAGVQGRVFPALARRPGYAERVARATLPDAAPAERAALVASVRAMAPAAYRAALRDVAPWRLPADLAGSGVPVLVAAGSRESGAIRESVTVLPRVVPGARGLLVPGAAHAWPAHAPETFARVVRAWLLPPEPRVAEV</sequence>
<feature type="domain" description="AB hydrolase-1" evidence="1">
    <location>
        <begin position="34"/>
        <end position="259"/>
    </location>
</feature>
<keyword evidence="3" id="KW-1185">Reference proteome</keyword>
<dbReference type="GO" id="GO:0016787">
    <property type="term" value="F:hydrolase activity"/>
    <property type="evidence" value="ECO:0007669"/>
    <property type="project" value="UniProtKB-KW"/>
</dbReference>
<name>A0A511YYA3_9CELL</name>
<evidence type="ECO:0000259" key="1">
    <source>
        <dbReference type="Pfam" id="PF12697"/>
    </source>
</evidence>
<accession>A0A511YYA3</accession>
<dbReference type="Proteomes" id="UP000321484">
    <property type="component" value="Unassembled WGS sequence"/>
</dbReference>
<dbReference type="Pfam" id="PF12697">
    <property type="entry name" value="Abhydrolase_6"/>
    <property type="match status" value="1"/>
</dbReference>
<dbReference type="AlphaFoldDB" id="A0A511YYA3"/>
<dbReference type="InterPro" id="IPR050228">
    <property type="entry name" value="Carboxylesterase_BioH"/>
</dbReference>
<dbReference type="PANTHER" id="PTHR43194">
    <property type="entry name" value="HYDROLASE ALPHA/BETA FOLD FAMILY"/>
    <property type="match status" value="1"/>
</dbReference>
<reference evidence="2 3" key="1">
    <citation type="submission" date="2019-07" db="EMBL/GenBank/DDBJ databases">
        <title>Whole genome shotgun sequence of Actinotalea fermentans NBRC 105374.</title>
        <authorList>
            <person name="Hosoyama A."/>
            <person name="Uohara A."/>
            <person name="Ohji S."/>
            <person name="Ichikawa N."/>
        </authorList>
    </citation>
    <scope>NUCLEOTIDE SEQUENCE [LARGE SCALE GENOMIC DNA]</scope>
    <source>
        <strain evidence="2 3">NBRC 105374</strain>
    </source>
</reference>
<comment type="caution">
    <text evidence="2">The sequence shown here is derived from an EMBL/GenBank/DDBJ whole genome shotgun (WGS) entry which is preliminary data.</text>
</comment>
<dbReference type="SUPFAM" id="SSF53474">
    <property type="entry name" value="alpha/beta-Hydrolases"/>
    <property type="match status" value="1"/>
</dbReference>
<evidence type="ECO:0000313" key="2">
    <source>
        <dbReference type="EMBL" id="GEN80183.1"/>
    </source>
</evidence>
<dbReference type="InterPro" id="IPR029058">
    <property type="entry name" value="AB_hydrolase_fold"/>
</dbReference>
<proteinExistence type="predicted"/>
<gene>
    <name evidence="2" type="ORF">AFE02nite_19170</name>
</gene>
<organism evidence="2 3">
    <name type="scientific">Actinotalea fermentans</name>
    <dbReference type="NCBI Taxonomy" id="43671"/>
    <lineage>
        <taxon>Bacteria</taxon>
        <taxon>Bacillati</taxon>
        <taxon>Actinomycetota</taxon>
        <taxon>Actinomycetes</taxon>
        <taxon>Micrococcales</taxon>
        <taxon>Cellulomonadaceae</taxon>
        <taxon>Actinotalea</taxon>
    </lineage>
</organism>
<protein>
    <submittedName>
        <fullName evidence="2">Alpha/beta hydrolase</fullName>
    </submittedName>
</protein>
<evidence type="ECO:0000313" key="3">
    <source>
        <dbReference type="Proteomes" id="UP000321484"/>
    </source>
</evidence>